<evidence type="ECO:0000313" key="2">
    <source>
        <dbReference type="Proteomes" id="UP000815677"/>
    </source>
</evidence>
<name>A0ABQ0M385_MYCCL</name>
<reference evidence="1" key="1">
    <citation type="submission" date="2014-09" db="EMBL/GenBank/DDBJ databases">
        <title>Genome sequence of the luminous mushroom Mycena chlorophos for searching fungal bioluminescence genes.</title>
        <authorList>
            <person name="Tanaka Y."/>
            <person name="Kasuga D."/>
            <person name="Oba Y."/>
            <person name="Hase S."/>
            <person name="Sato K."/>
            <person name="Oba Y."/>
            <person name="Sakakibara Y."/>
        </authorList>
    </citation>
    <scope>NUCLEOTIDE SEQUENCE</scope>
</reference>
<dbReference type="EMBL" id="DF849506">
    <property type="protein sequence ID" value="GAT57813.1"/>
    <property type="molecule type" value="Genomic_DNA"/>
</dbReference>
<accession>A0ABQ0M385</accession>
<keyword evidence="2" id="KW-1185">Reference proteome</keyword>
<gene>
    <name evidence="1" type="ORF">MCHLO_14319</name>
</gene>
<sequence length="298" mass="34228">MSSSSSNGGTSRPKAASRAVVFANIPTLKVIEPPKGTFSTRNDQWCLTYCSQNVAGRINNRSPWCRSICIRKVFSHEVRNIVNFKNHKEIWADGKARYPLPPEGQPINLPPYLGGRQIEDPEYGRKSPGDVKYWDEGWYLWKSSSFMGSHDTISRLPLNLPTQMRQEASRKDKRRVWQEYQDFLRSGKPPTSENKWLGPVVPPNVGPDASSEALLVPLPLDTEPLLEPIYHLLQPAQYSLQLLQENWNDGYFRKFGVRMWDKSRSGEPYELVSRAYSFAYDQWKSKGKTDEDEKEKEA</sequence>
<organism evidence="1 2">
    <name type="scientific">Mycena chlorophos</name>
    <name type="common">Agaric fungus</name>
    <name type="synonym">Agaricus chlorophos</name>
    <dbReference type="NCBI Taxonomy" id="658473"/>
    <lineage>
        <taxon>Eukaryota</taxon>
        <taxon>Fungi</taxon>
        <taxon>Dikarya</taxon>
        <taxon>Basidiomycota</taxon>
        <taxon>Agaricomycotina</taxon>
        <taxon>Agaricomycetes</taxon>
        <taxon>Agaricomycetidae</taxon>
        <taxon>Agaricales</taxon>
        <taxon>Marasmiineae</taxon>
        <taxon>Mycenaceae</taxon>
        <taxon>Mycena</taxon>
    </lineage>
</organism>
<evidence type="ECO:0000313" key="1">
    <source>
        <dbReference type="EMBL" id="GAT57813.1"/>
    </source>
</evidence>
<proteinExistence type="predicted"/>
<protein>
    <submittedName>
        <fullName evidence="1">Uncharacterized protein</fullName>
    </submittedName>
</protein>
<dbReference type="Proteomes" id="UP000815677">
    <property type="component" value="Unassembled WGS sequence"/>
</dbReference>